<protein>
    <submittedName>
        <fullName evidence="2">LRRCT domain-containing protein</fullName>
    </submittedName>
</protein>
<name>A0AC35FBN6_9BILA</name>
<dbReference type="WBParaSite" id="PS1159_v2.g15048.t1">
    <property type="protein sequence ID" value="PS1159_v2.g15048.t1"/>
    <property type="gene ID" value="PS1159_v2.g15048"/>
</dbReference>
<evidence type="ECO:0000313" key="2">
    <source>
        <dbReference type="WBParaSite" id="PS1159_v2.g15048.t1"/>
    </source>
</evidence>
<accession>A0AC35FBN6</accession>
<evidence type="ECO:0000313" key="1">
    <source>
        <dbReference type="Proteomes" id="UP000887580"/>
    </source>
</evidence>
<organism evidence="1 2">
    <name type="scientific">Panagrolaimus sp. PS1159</name>
    <dbReference type="NCBI Taxonomy" id="55785"/>
    <lineage>
        <taxon>Eukaryota</taxon>
        <taxon>Metazoa</taxon>
        <taxon>Ecdysozoa</taxon>
        <taxon>Nematoda</taxon>
        <taxon>Chromadorea</taxon>
        <taxon>Rhabditida</taxon>
        <taxon>Tylenchina</taxon>
        <taxon>Panagrolaimomorpha</taxon>
        <taxon>Panagrolaimoidea</taxon>
        <taxon>Panagrolaimidae</taxon>
        <taxon>Panagrolaimus</taxon>
    </lineage>
</organism>
<dbReference type="Proteomes" id="UP000887580">
    <property type="component" value="Unplaced"/>
</dbReference>
<proteinExistence type="predicted"/>
<sequence length="460" mass="52007">MKAEAEAETDTSSNDNSITYVCVERKDVEEKYCDCEENSVICSSWLKDANIKPLKENFVVKEAFLQLNNIPILQKGKIFPDNENTIEKLNLYWNDITQIENKAFDKFTSLNTLDLHGNKLSVINDNVFSVQLGRTLTTLNLGYNEITAFDTSIFRNLINLEHLTLYRNKQTDGKIGKFPASLAKLKVLDLSYCDLTNIDDQIFVNLQSLETLKLTRNKFSSIPSAIGQLSNLKTFEFGGSLIQTITKNSFEGNSKLEYFIAPLSTKLESISDCAFCNLPNLKTVNFWLSTKLSFIHENAFGAISNGSPPKVIVFSIESCNITILPEKLLNWKKVQLLAIGNNPYACNCSMAWLFKDLLSDNSIYEKRLISGYDVFRESKHHHKYTLGCLGSPPTSPNHTHPYSVIEIFKPCKLASSSSFFWYIFMGILFIAFIVSIGIFANRSKLIQPLSFINLNVPQSF</sequence>
<reference evidence="2" key="1">
    <citation type="submission" date="2022-11" db="UniProtKB">
        <authorList>
            <consortium name="WormBaseParasite"/>
        </authorList>
    </citation>
    <scope>IDENTIFICATION</scope>
</reference>